<evidence type="ECO:0000256" key="1">
    <source>
        <dbReference type="SAM" id="MobiDB-lite"/>
    </source>
</evidence>
<sequence length="271" mass="31171">MGAWRRMRHALRFGRKPQLRTQDDDEEDGDKNTGKGSKGSEGSEEDGPREVSDILDLASAEVAELVDAHYDENEEDRASKRPHTLVSEKERLEITDKMFAVVLSIERTKRVIRGLEEGLETAPEEKRLRRSMMRAQVDALEAKAFAKTKNHGIEAYRTLTASKINTLKEAMLALRERQGRLLKDVGQKVDQSHLHAKLGRLEGDNWSRVNFLRRIMLLQARVRGFLARRRMIKLRSAVRTIQSIVRFRKRRKAANRIQALQRRRLKGAACP</sequence>
<feature type="compositionally biased region" description="Basic residues" evidence="1">
    <location>
        <begin position="1"/>
        <end position="18"/>
    </location>
</feature>
<name>A0A2R5GII6_9STRA</name>
<dbReference type="AlphaFoldDB" id="A0A2R5GII6"/>
<dbReference type="InParanoid" id="A0A2R5GII6"/>
<feature type="non-terminal residue" evidence="2">
    <location>
        <position position="271"/>
    </location>
</feature>
<dbReference type="PROSITE" id="PS50096">
    <property type="entry name" value="IQ"/>
    <property type="match status" value="1"/>
</dbReference>
<keyword evidence="3" id="KW-1185">Reference proteome</keyword>
<reference evidence="2 3" key="1">
    <citation type="submission" date="2017-12" db="EMBL/GenBank/DDBJ databases">
        <title>Sequencing, de novo assembly and annotation of complete genome of a new Thraustochytrid species, strain FCC1311.</title>
        <authorList>
            <person name="Sedici K."/>
            <person name="Godart F."/>
            <person name="Aiese Cigliano R."/>
            <person name="Sanseverino W."/>
            <person name="Barakat M."/>
            <person name="Ortet P."/>
            <person name="Marechal E."/>
            <person name="Cagnac O."/>
            <person name="Amato A."/>
        </authorList>
    </citation>
    <scope>NUCLEOTIDE SEQUENCE [LARGE SCALE GENOMIC DNA]</scope>
</reference>
<dbReference type="Proteomes" id="UP000241890">
    <property type="component" value="Unassembled WGS sequence"/>
</dbReference>
<evidence type="ECO:0000313" key="2">
    <source>
        <dbReference type="EMBL" id="GBG30706.1"/>
    </source>
</evidence>
<organism evidence="2 3">
    <name type="scientific">Hondaea fermentalgiana</name>
    <dbReference type="NCBI Taxonomy" id="2315210"/>
    <lineage>
        <taxon>Eukaryota</taxon>
        <taxon>Sar</taxon>
        <taxon>Stramenopiles</taxon>
        <taxon>Bigyra</taxon>
        <taxon>Labyrinthulomycetes</taxon>
        <taxon>Thraustochytrida</taxon>
        <taxon>Thraustochytriidae</taxon>
        <taxon>Hondaea</taxon>
    </lineage>
</organism>
<comment type="caution">
    <text evidence="2">The sequence shown here is derived from an EMBL/GenBank/DDBJ whole genome shotgun (WGS) entry which is preliminary data.</text>
</comment>
<evidence type="ECO:0000313" key="3">
    <source>
        <dbReference type="Proteomes" id="UP000241890"/>
    </source>
</evidence>
<proteinExistence type="predicted"/>
<gene>
    <name evidence="2" type="ORF">FCC1311_069262</name>
</gene>
<accession>A0A2R5GII6</accession>
<feature type="region of interest" description="Disordered" evidence="1">
    <location>
        <begin position="1"/>
        <end position="52"/>
    </location>
</feature>
<protein>
    <submittedName>
        <fullName evidence="2">Myosin-VIIa</fullName>
    </submittedName>
</protein>
<dbReference type="Gene3D" id="1.20.5.190">
    <property type="match status" value="1"/>
</dbReference>
<dbReference type="EMBL" id="BEYU01000082">
    <property type="protein sequence ID" value="GBG30706.1"/>
    <property type="molecule type" value="Genomic_DNA"/>
</dbReference>